<dbReference type="AlphaFoldDB" id="A0A1X1RMG9"/>
<evidence type="ECO:0000313" key="2">
    <source>
        <dbReference type="EMBL" id="ORV09821.1"/>
    </source>
</evidence>
<evidence type="ECO:0000313" key="5">
    <source>
        <dbReference type="Proteomes" id="UP000230971"/>
    </source>
</evidence>
<dbReference type="GO" id="GO:0006355">
    <property type="term" value="P:regulation of DNA-templated transcription"/>
    <property type="evidence" value="ECO:0007669"/>
    <property type="project" value="InterPro"/>
</dbReference>
<evidence type="ECO:0000313" key="3">
    <source>
        <dbReference type="EMBL" id="PIB79629.1"/>
    </source>
</evidence>
<reference evidence="3 5" key="2">
    <citation type="journal article" date="2017" name="Infect. Genet. Evol.">
        <title>The new phylogeny of the genus Mycobacterium: The old and the news.</title>
        <authorList>
            <person name="Tortoli E."/>
            <person name="Fedrizzi T."/>
            <person name="Meehan C.J."/>
            <person name="Trovato A."/>
            <person name="Grottola A."/>
            <person name="Giacobazzi E."/>
            <person name="Serpini G.F."/>
            <person name="Tagliazucchi S."/>
            <person name="Fabio A."/>
            <person name="Bettua C."/>
            <person name="Bertorelli R."/>
            <person name="Frascaro F."/>
            <person name="De Sanctis V."/>
            <person name="Pecorari M."/>
            <person name="Jousson O."/>
            <person name="Segata N."/>
            <person name="Cirillo D.M."/>
        </authorList>
    </citation>
    <scope>NUCLEOTIDE SEQUENCE [LARGE SCALE GENOMIC DNA]</scope>
    <source>
        <strain evidence="3 5">NCTC 12882</strain>
    </source>
</reference>
<dbReference type="EMBL" id="LQOM01000037">
    <property type="protein sequence ID" value="ORV09821.1"/>
    <property type="molecule type" value="Genomic_DNA"/>
</dbReference>
<organism evidence="2 4">
    <name type="scientific">Mycobacterium celatum</name>
    <dbReference type="NCBI Taxonomy" id="28045"/>
    <lineage>
        <taxon>Bacteria</taxon>
        <taxon>Bacillati</taxon>
        <taxon>Actinomycetota</taxon>
        <taxon>Actinomycetes</taxon>
        <taxon>Mycobacteriales</taxon>
        <taxon>Mycobacteriaceae</taxon>
        <taxon>Mycobacterium</taxon>
    </lineage>
</organism>
<dbReference type="InterPro" id="IPR013321">
    <property type="entry name" value="Arc_rbn_hlx_hlx"/>
</dbReference>
<comment type="caution">
    <text evidence="2">The sequence shown here is derived from an EMBL/GenBank/DDBJ whole genome shotgun (WGS) entry which is preliminary data.</text>
</comment>
<dbReference type="Gene3D" id="1.10.1220.10">
    <property type="entry name" value="Met repressor-like"/>
    <property type="match status" value="1"/>
</dbReference>
<accession>A0A1X1RMG9</accession>
<protein>
    <submittedName>
        <fullName evidence="3">Arc family DNA-binding protein</fullName>
    </submittedName>
    <submittedName>
        <fullName evidence="2">Plasmid stabilization protein</fullName>
    </submittedName>
</protein>
<name>A0A1X1RMG9_MYCCE</name>
<dbReference type="EMBL" id="PDKV01000006">
    <property type="protein sequence ID" value="PIB79629.1"/>
    <property type="molecule type" value="Genomic_DNA"/>
</dbReference>
<dbReference type="OrthoDB" id="2389872at2"/>
<sequence>MPVITVRNLPAEVHRALKLRAARQGRSMEAEARAILTEAVKPERRSKFGSVLADIGREAKLTDEEFAVFGQRERTRIQPVSLQ</sequence>
<dbReference type="RefSeq" id="WP_062540787.1">
    <property type="nucleotide sequence ID" value="NZ_BBUN01000271.1"/>
</dbReference>
<dbReference type="InterPro" id="IPR053853">
    <property type="entry name" value="FitA-like_RHH"/>
</dbReference>
<dbReference type="InterPro" id="IPR010985">
    <property type="entry name" value="Ribbon_hlx_hlx"/>
</dbReference>
<feature type="domain" description="Antitoxin FitA-like ribbon-helix-helix" evidence="1">
    <location>
        <begin position="3"/>
        <end position="40"/>
    </location>
</feature>
<proteinExistence type="predicted"/>
<dbReference type="SUPFAM" id="SSF47598">
    <property type="entry name" value="Ribbon-helix-helix"/>
    <property type="match status" value="1"/>
</dbReference>
<evidence type="ECO:0000259" key="1">
    <source>
        <dbReference type="Pfam" id="PF22513"/>
    </source>
</evidence>
<dbReference type="GO" id="GO:0003677">
    <property type="term" value="F:DNA binding"/>
    <property type="evidence" value="ECO:0007669"/>
    <property type="project" value="UniProtKB-KW"/>
</dbReference>
<dbReference type="Proteomes" id="UP000230971">
    <property type="component" value="Unassembled WGS sequence"/>
</dbReference>
<evidence type="ECO:0000313" key="4">
    <source>
        <dbReference type="Proteomes" id="UP000193907"/>
    </source>
</evidence>
<gene>
    <name evidence="2" type="ORF">AWB95_16420</name>
    <name evidence="3" type="ORF">CQY23_06830</name>
</gene>
<keyword evidence="4" id="KW-1185">Reference proteome</keyword>
<dbReference type="Pfam" id="PF22513">
    <property type="entry name" value="FitA-like_RHH"/>
    <property type="match status" value="1"/>
</dbReference>
<reference evidence="2 4" key="1">
    <citation type="submission" date="2016-01" db="EMBL/GenBank/DDBJ databases">
        <title>The new phylogeny of the genus Mycobacterium.</title>
        <authorList>
            <person name="Tarcisio F."/>
            <person name="Conor M."/>
            <person name="Antonella G."/>
            <person name="Elisabetta G."/>
            <person name="Giulia F.S."/>
            <person name="Sara T."/>
            <person name="Anna F."/>
            <person name="Clotilde B."/>
            <person name="Roberto B."/>
            <person name="Veronica D.S."/>
            <person name="Fabio R."/>
            <person name="Monica P."/>
            <person name="Olivier J."/>
            <person name="Enrico T."/>
            <person name="Nicola S."/>
        </authorList>
    </citation>
    <scope>NUCLEOTIDE SEQUENCE [LARGE SCALE GENOMIC DNA]</scope>
    <source>
        <strain evidence="2 4">DSM 44243</strain>
    </source>
</reference>
<dbReference type="STRING" id="28045.AWB95_16420"/>
<keyword evidence="3" id="KW-0238">DNA-binding</keyword>
<dbReference type="Proteomes" id="UP000193907">
    <property type="component" value="Unassembled WGS sequence"/>
</dbReference>